<dbReference type="InterPro" id="IPR014710">
    <property type="entry name" value="RmlC-like_jellyroll"/>
</dbReference>
<dbReference type="InterPro" id="IPR003313">
    <property type="entry name" value="AraC-bd"/>
</dbReference>
<name>A0A6I4I4Y7_9SPHI</name>
<dbReference type="OrthoDB" id="2585681at2"/>
<comment type="caution">
    <text evidence="5">The sequence shown here is derived from an EMBL/GenBank/DDBJ whole genome shotgun (WGS) entry which is preliminary data.</text>
</comment>
<dbReference type="Gene3D" id="2.60.120.10">
    <property type="entry name" value="Jelly Rolls"/>
    <property type="match status" value="1"/>
</dbReference>
<dbReference type="InterPro" id="IPR037923">
    <property type="entry name" value="HTH-like"/>
</dbReference>
<dbReference type="PANTHER" id="PTHR43280:SF32">
    <property type="entry name" value="TRANSCRIPTIONAL REGULATORY PROTEIN"/>
    <property type="match status" value="1"/>
</dbReference>
<keyword evidence="1" id="KW-0805">Transcription regulation</keyword>
<dbReference type="SMART" id="SM00342">
    <property type="entry name" value="HTH_ARAC"/>
    <property type="match status" value="1"/>
</dbReference>
<dbReference type="GO" id="GO:0003700">
    <property type="term" value="F:DNA-binding transcription factor activity"/>
    <property type="evidence" value="ECO:0007669"/>
    <property type="project" value="InterPro"/>
</dbReference>
<dbReference type="PRINTS" id="PR00032">
    <property type="entry name" value="HTHARAC"/>
</dbReference>
<dbReference type="InterPro" id="IPR020449">
    <property type="entry name" value="Tscrpt_reg_AraC-type_HTH"/>
</dbReference>
<evidence type="ECO:0000256" key="2">
    <source>
        <dbReference type="ARBA" id="ARBA00023125"/>
    </source>
</evidence>
<dbReference type="InterPro" id="IPR018060">
    <property type="entry name" value="HTH_AraC"/>
</dbReference>
<feature type="domain" description="HTH araC/xylS-type" evidence="4">
    <location>
        <begin position="189"/>
        <end position="287"/>
    </location>
</feature>
<reference evidence="5 6" key="1">
    <citation type="submission" date="2019-12" db="EMBL/GenBank/DDBJ databases">
        <title>Mucilaginibacter sp. HME9299 genome sequencing and assembly.</title>
        <authorList>
            <person name="Kang H."/>
            <person name="Kim H."/>
            <person name="Joh K."/>
        </authorList>
    </citation>
    <scope>NUCLEOTIDE SEQUENCE [LARGE SCALE GENOMIC DNA]</scope>
    <source>
        <strain evidence="5 6">HME9299</strain>
    </source>
</reference>
<dbReference type="AlphaFoldDB" id="A0A6I4I4Y7"/>
<dbReference type="PROSITE" id="PS01124">
    <property type="entry name" value="HTH_ARAC_FAMILY_2"/>
    <property type="match status" value="1"/>
</dbReference>
<evidence type="ECO:0000313" key="5">
    <source>
        <dbReference type="EMBL" id="MVN90235.1"/>
    </source>
</evidence>
<dbReference type="SUPFAM" id="SSF51215">
    <property type="entry name" value="Regulatory protein AraC"/>
    <property type="match status" value="1"/>
</dbReference>
<dbReference type="InterPro" id="IPR009057">
    <property type="entry name" value="Homeodomain-like_sf"/>
</dbReference>
<evidence type="ECO:0000256" key="1">
    <source>
        <dbReference type="ARBA" id="ARBA00023015"/>
    </source>
</evidence>
<dbReference type="GO" id="GO:0043565">
    <property type="term" value="F:sequence-specific DNA binding"/>
    <property type="evidence" value="ECO:0007669"/>
    <property type="project" value="InterPro"/>
</dbReference>
<protein>
    <submittedName>
        <fullName evidence="5">Helix-turn-helix domain-containing protein</fullName>
    </submittedName>
</protein>
<organism evidence="5 6">
    <name type="scientific">Mucilaginibacter aquatilis</name>
    <dbReference type="NCBI Taxonomy" id="1517760"/>
    <lineage>
        <taxon>Bacteria</taxon>
        <taxon>Pseudomonadati</taxon>
        <taxon>Bacteroidota</taxon>
        <taxon>Sphingobacteriia</taxon>
        <taxon>Sphingobacteriales</taxon>
        <taxon>Sphingobacteriaceae</taxon>
        <taxon>Mucilaginibacter</taxon>
    </lineage>
</organism>
<dbReference type="SUPFAM" id="SSF46689">
    <property type="entry name" value="Homeodomain-like"/>
    <property type="match status" value="1"/>
</dbReference>
<dbReference type="Gene3D" id="1.10.10.60">
    <property type="entry name" value="Homeodomain-like"/>
    <property type="match status" value="1"/>
</dbReference>
<dbReference type="Pfam" id="PF12833">
    <property type="entry name" value="HTH_18"/>
    <property type="match status" value="1"/>
</dbReference>
<dbReference type="RefSeq" id="WP_157540000.1">
    <property type="nucleotide sequence ID" value="NZ_WQLA01000001.1"/>
</dbReference>
<proteinExistence type="predicted"/>
<accession>A0A6I4I4Y7</accession>
<keyword evidence="6" id="KW-1185">Reference proteome</keyword>
<dbReference type="PANTHER" id="PTHR43280">
    <property type="entry name" value="ARAC-FAMILY TRANSCRIPTIONAL REGULATOR"/>
    <property type="match status" value="1"/>
</dbReference>
<evidence type="ECO:0000256" key="3">
    <source>
        <dbReference type="ARBA" id="ARBA00023163"/>
    </source>
</evidence>
<evidence type="ECO:0000313" key="6">
    <source>
        <dbReference type="Proteomes" id="UP000434850"/>
    </source>
</evidence>
<keyword evidence="2" id="KW-0238">DNA-binding</keyword>
<gene>
    <name evidence="5" type="ORF">GO816_03770</name>
</gene>
<dbReference type="EMBL" id="WQLA01000001">
    <property type="protein sequence ID" value="MVN90235.1"/>
    <property type="molecule type" value="Genomic_DNA"/>
</dbReference>
<keyword evidence="3" id="KW-0804">Transcription</keyword>
<sequence length="300" mass="34910">MKQDIPVYDICTLSEFKQDDILISRFAPYLQRHQNLQMAHKHTFYHLVFFTQGDGSHTIDFEQFDVKPYQIYFMVPGQVHSWAFKGDVDGYVINFSVPFFNSFLLKPDYLEQFSFFNGSTANAVIDLPQQVHKEILALFEQLVTEGEAPQRLGLDMVRALLLQVFIKVGRLGFEQQGVNINPYNYTLLRNFQTLIEKYYRTLRLPKDYAAMLYITPNHLNALCKDALNLSAGEVIRNRITLEAKRLLINLQLGISEIAAQLNFEDNSNFTKFFKKQTGLTPEVFRKEALKHTQHENIKLR</sequence>
<evidence type="ECO:0000259" key="4">
    <source>
        <dbReference type="PROSITE" id="PS01124"/>
    </source>
</evidence>
<dbReference type="Pfam" id="PF02311">
    <property type="entry name" value="AraC_binding"/>
    <property type="match status" value="1"/>
</dbReference>
<dbReference type="Proteomes" id="UP000434850">
    <property type="component" value="Unassembled WGS sequence"/>
</dbReference>